<dbReference type="AlphaFoldDB" id="A0A0G4H260"/>
<dbReference type="EMBL" id="CDMZ01001799">
    <property type="protein sequence ID" value="CEM37718.1"/>
    <property type="molecule type" value="Genomic_DNA"/>
</dbReference>
<sequence>MVNFHSRRSVTSWAGVSKPFRSVDHEDPQGGTQRKGSFMSAGERLGIEHFSKQLIRSAIKPSERFCGLEEPADPLPDFAKADMALRPFGSQEDLWLPVQVKSTTRQEMRGKSTHWYFQKAGNYPSMVVVCVFHQEGGFSIPFEDCRSPLEFSTSSPRVWMFPGSYTSHLKSTLGITGGGRHDKEDFRCSFNKGGENGSFVGDRLLSVYKESASGGGASSRGVRLRSLKELRGQISSAIETEEKTIQWFQTLFDTTGLKISKAPCWTLPYDLIDLERLEIVSSEGSLGKKGLELDFSDPPHCKTSSKPHQYLPWRYSMTANSLERAAQYLATQTRSRRFKSPASKRSFCTAARKRDNRPAADRMEVEHAAKRLIIQAIRPSSSFCGLEEPAVPLPHSAKADMALRPFGSQKDLWLPLQVKSTRTNCFEKRSSGTLCWDFGCVNGYEGMLVLCVSLKGGKHDTEISRCSFQRGLQAVEVTPVADRLLSAYKEAEASPQHTANGVCLRPLDYLRNQVPPEVQTEMETLSWFNEGTSASLSLPLCP</sequence>
<gene>
    <name evidence="1" type="ORF">Cvel_24390</name>
</gene>
<protein>
    <submittedName>
        <fullName evidence="1">Uncharacterized protein</fullName>
    </submittedName>
</protein>
<evidence type="ECO:0000313" key="1">
    <source>
        <dbReference type="EMBL" id="CEM37718.1"/>
    </source>
</evidence>
<reference evidence="1" key="1">
    <citation type="submission" date="2014-11" db="EMBL/GenBank/DDBJ databases">
        <authorList>
            <person name="Otto D Thomas"/>
            <person name="Naeem Raeece"/>
        </authorList>
    </citation>
    <scope>NUCLEOTIDE SEQUENCE</scope>
</reference>
<dbReference type="VEuPathDB" id="CryptoDB:Cvel_24390"/>
<organism evidence="1">
    <name type="scientific">Chromera velia CCMP2878</name>
    <dbReference type="NCBI Taxonomy" id="1169474"/>
    <lineage>
        <taxon>Eukaryota</taxon>
        <taxon>Sar</taxon>
        <taxon>Alveolata</taxon>
        <taxon>Colpodellida</taxon>
        <taxon>Chromeraceae</taxon>
        <taxon>Chromera</taxon>
    </lineage>
</organism>
<dbReference type="PhylomeDB" id="A0A0G4H260"/>
<accession>A0A0G4H260</accession>
<name>A0A0G4H260_9ALVE</name>
<proteinExistence type="predicted"/>